<reference evidence="2 3" key="1">
    <citation type="submission" date="2018-04" db="EMBL/GenBank/DDBJ databases">
        <authorList>
            <person name="Zhang X."/>
            <person name="Yuan J."/>
            <person name="Li F."/>
            <person name="Xiang J."/>
        </authorList>
    </citation>
    <scope>NUCLEOTIDE SEQUENCE [LARGE SCALE GENOMIC DNA]</scope>
    <source>
        <tissue evidence="2">Muscle</tissue>
    </source>
</reference>
<dbReference type="GO" id="GO:0044715">
    <property type="term" value="F:8-oxo-dGDP phosphatase activity"/>
    <property type="evidence" value="ECO:0007669"/>
    <property type="project" value="TreeGrafter"/>
</dbReference>
<dbReference type="Proteomes" id="UP000283509">
    <property type="component" value="Unassembled WGS sequence"/>
</dbReference>
<keyword evidence="3" id="KW-1185">Reference proteome</keyword>
<dbReference type="EMBL" id="QCYY01002234">
    <property type="protein sequence ID" value="ROT71886.1"/>
    <property type="molecule type" value="Genomic_DNA"/>
</dbReference>
<dbReference type="AlphaFoldDB" id="A0A3R7M3I2"/>
<dbReference type="Gene3D" id="3.90.79.10">
    <property type="entry name" value="Nucleoside Triphosphate Pyrophosphohydrolase"/>
    <property type="match status" value="1"/>
</dbReference>
<protein>
    <recommendedName>
        <fullName evidence="1">Nudix hydrolase domain-containing protein</fullName>
    </recommendedName>
</protein>
<dbReference type="CDD" id="cd03676">
    <property type="entry name" value="NUDIX_Tnr3_like"/>
    <property type="match status" value="1"/>
</dbReference>
<dbReference type="OrthoDB" id="10261522at2759"/>
<feature type="domain" description="Nudix hydrolase" evidence="1">
    <location>
        <begin position="133"/>
        <end position="271"/>
    </location>
</feature>
<dbReference type="FunFam" id="3.90.79.10:FF:000019">
    <property type="entry name" value="Thiamin pyrophosphokinase, putative"/>
    <property type="match status" value="1"/>
</dbReference>
<proteinExistence type="predicted"/>
<dbReference type="Pfam" id="PF15916">
    <property type="entry name" value="DUF4743"/>
    <property type="match status" value="1"/>
</dbReference>
<reference evidence="2 3" key="2">
    <citation type="submission" date="2019-01" db="EMBL/GenBank/DDBJ databases">
        <title>The decoding of complex shrimp genome reveals the adaptation for benthos swimmer, frequently molting mechanism and breeding impact on genome.</title>
        <authorList>
            <person name="Sun Y."/>
            <person name="Gao Y."/>
            <person name="Yu Y."/>
        </authorList>
    </citation>
    <scope>NUCLEOTIDE SEQUENCE [LARGE SCALE GENOMIC DNA]</scope>
    <source>
        <tissue evidence="2">Muscle</tissue>
    </source>
</reference>
<dbReference type="PANTHER" id="PTHR13622">
    <property type="entry name" value="THIAMIN PYROPHOSPHOKINASE"/>
    <property type="match status" value="1"/>
</dbReference>
<dbReference type="InterPro" id="IPR031804">
    <property type="entry name" value="DUF4743"/>
</dbReference>
<sequence>MLSLPPTDGCHGNKILRWSSLTIRLVSVQGECRPLITCGRQVGVIRPDVACCLLDYPQVFTATPDAFIINPQLNSYASRSSALDYVLRDLRAKNVLLALRGWREECFNVWADFGAEPLFKIERSAATVLGVRAYGVHVTGYTYRDGKMMIWLQKRSIDKPTYPGMMDTMVGGGLTAGLKPSDVYLKEAYEEASLPEHLLKNGRQAGTVAFFTESERGLHANTEFVYDVELPSDFTPSNNDGEVEGFECIPVEELLERATSSKYKLTSVPVAVDFLVRHSYITPETEKEFPTLMELLHVPLNQLYRRWPHNRFQASPTPSLITDV</sequence>
<dbReference type="Pfam" id="PF00293">
    <property type="entry name" value="NUDIX"/>
    <property type="match status" value="1"/>
</dbReference>
<evidence type="ECO:0000313" key="2">
    <source>
        <dbReference type="EMBL" id="ROT71886.1"/>
    </source>
</evidence>
<name>A0A3R7M3I2_PENVA</name>
<dbReference type="PROSITE" id="PS51462">
    <property type="entry name" value="NUDIX"/>
    <property type="match status" value="1"/>
</dbReference>
<comment type="caution">
    <text evidence="2">The sequence shown here is derived from an EMBL/GenBank/DDBJ whole genome shotgun (WGS) entry which is preliminary data.</text>
</comment>
<dbReference type="SUPFAM" id="SSF55811">
    <property type="entry name" value="Nudix"/>
    <property type="match status" value="1"/>
</dbReference>
<dbReference type="InterPro" id="IPR000086">
    <property type="entry name" value="NUDIX_hydrolase_dom"/>
</dbReference>
<dbReference type="PANTHER" id="PTHR13622:SF8">
    <property type="entry name" value="THIAMIN PYROPHOSPHOKINASE 1"/>
    <property type="match status" value="1"/>
</dbReference>
<evidence type="ECO:0000259" key="1">
    <source>
        <dbReference type="PROSITE" id="PS51462"/>
    </source>
</evidence>
<evidence type="ECO:0000313" key="3">
    <source>
        <dbReference type="Proteomes" id="UP000283509"/>
    </source>
</evidence>
<dbReference type="STRING" id="6689.A0A3R7M3I2"/>
<accession>A0A3R7M3I2</accession>
<dbReference type="InterPro" id="IPR015797">
    <property type="entry name" value="NUDIX_hydrolase-like_dom_sf"/>
</dbReference>
<gene>
    <name evidence="2" type="ORF">C7M84_009770</name>
</gene>
<organism evidence="2 3">
    <name type="scientific">Penaeus vannamei</name>
    <name type="common">Whiteleg shrimp</name>
    <name type="synonym">Litopenaeus vannamei</name>
    <dbReference type="NCBI Taxonomy" id="6689"/>
    <lineage>
        <taxon>Eukaryota</taxon>
        <taxon>Metazoa</taxon>
        <taxon>Ecdysozoa</taxon>
        <taxon>Arthropoda</taxon>
        <taxon>Crustacea</taxon>
        <taxon>Multicrustacea</taxon>
        <taxon>Malacostraca</taxon>
        <taxon>Eumalacostraca</taxon>
        <taxon>Eucarida</taxon>
        <taxon>Decapoda</taxon>
        <taxon>Dendrobranchiata</taxon>
        <taxon>Penaeoidea</taxon>
        <taxon>Penaeidae</taxon>
        <taxon>Penaeus</taxon>
    </lineage>
</organism>